<evidence type="ECO:0000256" key="3">
    <source>
        <dbReference type="ARBA" id="ARBA00022840"/>
    </source>
</evidence>
<reference evidence="5" key="2">
    <citation type="submission" date="2023-04" db="EMBL/GenBank/DDBJ databases">
        <authorList>
            <person name="Sun J.-Q."/>
        </authorList>
    </citation>
    <scope>NUCLEOTIDE SEQUENCE</scope>
    <source>
        <strain evidence="5">CC-YY355</strain>
    </source>
</reference>
<dbReference type="NCBIfam" id="TIGR00724">
    <property type="entry name" value="urea_amlyse_rel"/>
    <property type="match status" value="1"/>
</dbReference>
<dbReference type="InterPro" id="IPR029000">
    <property type="entry name" value="Cyclophilin-like_dom_sf"/>
</dbReference>
<keyword evidence="3" id="KW-0067">ATP-binding</keyword>
<keyword evidence="2" id="KW-0378">Hydrolase</keyword>
<accession>A0ABT6MPI1</accession>
<dbReference type="PANTHER" id="PTHR43309">
    <property type="entry name" value="5-OXOPROLINASE SUBUNIT C"/>
    <property type="match status" value="1"/>
</dbReference>
<dbReference type="PANTHER" id="PTHR43309:SF3">
    <property type="entry name" value="5-OXOPROLINASE SUBUNIT C"/>
    <property type="match status" value="1"/>
</dbReference>
<dbReference type="Gene3D" id="2.40.100.10">
    <property type="entry name" value="Cyclophilin-like"/>
    <property type="match status" value="1"/>
</dbReference>
<dbReference type="RefSeq" id="WP_280941706.1">
    <property type="nucleotide sequence ID" value="NZ_JARYGX010000013.1"/>
</dbReference>
<dbReference type="InterPro" id="IPR052708">
    <property type="entry name" value="PxpC"/>
</dbReference>
<evidence type="ECO:0000256" key="1">
    <source>
        <dbReference type="ARBA" id="ARBA00022741"/>
    </source>
</evidence>
<organism evidence="5 6">
    <name type="scientific">Luteimonas composti</name>
    <dbReference type="NCBI Taxonomy" id="398257"/>
    <lineage>
        <taxon>Bacteria</taxon>
        <taxon>Pseudomonadati</taxon>
        <taxon>Pseudomonadota</taxon>
        <taxon>Gammaproteobacteria</taxon>
        <taxon>Lysobacterales</taxon>
        <taxon>Lysobacteraceae</taxon>
        <taxon>Luteimonas</taxon>
    </lineage>
</organism>
<evidence type="ECO:0000313" key="6">
    <source>
        <dbReference type="Proteomes" id="UP001160550"/>
    </source>
</evidence>
<evidence type="ECO:0000256" key="2">
    <source>
        <dbReference type="ARBA" id="ARBA00022801"/>
    </source>
</evidence>
<evidence type="ECO:0000259" key="4">
    <source>
        <dbReference type="SMART" id="SM00797"/>
    </source>
</evidence>
<sequence length="323" mass="33683">MARRGVEVESPGMLTTVQAAARLGLRHLGVASGGPADPWAHALANRLVGNAAATAALEITLAGPRLRFAQAVRVALCGAEIEADADGVAVPCHRPVDLPAGARLALGACRDGARSYLAVAGGFALPEVLGSASTDLRGGFGGCHGRALRAGDRLPLDAPAAIQARRVRPAAWWIDPSPLSCAHPPGEPCTIRLLPGTDDAAEIAQAPWRVDARSNRQGLRLQGQELQVADARERVSEPVAPGTVQLPPDGQPIVLLADAQTHGGYPRIGHVPRADLPLLAQLRPGARLRFLPCTPADAARANAEQRQRMHRIALAIAARGARP</sequence>
<feature type="domain" description="Carboxyltransferase" evidence="4">
    <location>
        <begin position="27"/>
        <end position="309"/>
    </location>
</feature>
<name>A0ABT6MPI1_9GAMM</name>
<dbReference type="InterPro" id="IPR003778">
    <property type="entry name" value="CT_A_B"/>
</dbReference>
<keyword evidence="6" id="KW-1185">Reference proteome</keyword>
<gene>
    <name evidence="5" type="ORF">QF205_05280</name>
</gene>
<proteinExistence type="predicted"/>
<dbReference type="Proteomes" id="UP001160550">
    <property type="component" value="Unassembled WGS sequence"/>
</dbReference>
<dbReference type="Pfam" id="PF02626">
    <property type="entry name" value="CT_A_B"/>
    <property type="match status" value="1"/>
</dbReference>
<protein>
    <submittedName>
        <fullName evidence="5">Biotin-dependent carboxyltransferase family protein</fullName>
    </submittedName>
</protein>
<reference evidence="5" key="1">
    <citation type="journal article" date="2007" name="Int. J. Syst. Evol. Microbiol.">
        <title>Luteimonas composti sp. nov., a moderately thermophilic bacterium isolated from food waste.</title>
        <authorList>
            <person name="Young C.C."/>
            <person name="Kampfer P."/>
            <person name="Chen W.M."/>
            <person name="Yen W.S."/>
            <person name="Arun A.B."/>
            <person name="Lai W.A."/>
            <person name="Shen F.T."/>
            <person name="Rekha P.D."/>
            <person name="Lin K.Y."/>
            <person name="Chou J.H."/>
        </authorList>
    </citation>
    <scope>NUCLEOTIDE SEQUENCE</scope>
    <source>
        <strain evidence="5">CC-YY355</strain>
    </source>
</reference>
<dbReference type="EMBL" id="JARYGX010000013">
    <property type="protein sequence ID" value="MDH7452498.1"/>
    <property type="molecule type" value="Genomic_DNA"/>
</dbReference>
<keyword evidence="1" id="KW-0547">Nucleotide-binding</keyword>
<comment type="caution">
    <text evidence="5">The sequence shown here is derived from an EMBL/GenBank/DDBJ whole genome shotgun (WGS) entry which is preliminary data.</text>
</comment>
<dbReference type="SMART" id="SM00797">
    <property type="entry name" value="AHS2"/>
    <property type="match status" value="1"/>
</dbReference>
<dbReference type="SUPFAM" id="SSF50891">
    <property type="entry name" value="Cyclophilin-like"/>
    <property type="match status" value="1"/>
</dbReference>
<evidence type="ECO:0000313" key="5">
    <source>
        <dbReference type="EMBL" id="MDH7452498.1"/>
    </source>
</evidence>